<keyword evidence="2" id="KW-1185">Reference proteome</keyword>
<dbReference type="Gene3D" id="1.20.1480.40">
    <property type="entry name" value="Uncharacterised protein PF16133, DUF4844"/>
    <property type="match status" value="1"/>
</dbReference>
<dbReference type="AlphaFoldDB" id="A0A369I2K6"/>
<gene>
    <name evidence="1" type="ORF">DVG78_27315</name>
</gene>
<proteinExistence type="predicted"/>
<dbReference type="EMBL" id="QPIW01000037">
    <property type="protein sequence ID" value="RDB02717.1"/>
    <property type="molecule type" value="Genomic_DNA"/>
</dbReference>
<name>A0A369I2K6_9BACT</name>
<organism evidence="1 2">
    <name type="scientific">Runella aurantiaca</name>
    <dbReference type="NCBI Taxonomy" id="2282308"/>
    <lineage>
        <taxon>Bacteria</taxon>
        <taxon>Pseudomonadati</taxon>
        <taxon>Bacteroidota</taxon>
        <taxon>Cytophagia</taxon>
        <taxon>Cytophagales</taxon>
        <taxon>Spirosomataceae</taxon>
        <taxon>Runella</taxon>
    </lineage>
</organism>
<dbReference type="InterPro" id="IPR038360">
    <property type="entry name" value="DUF4844_sf"/>
</dbReference>
<evidence type="ECO:0000313" key="1">
    <source>
        <dbReference type="EMBL" id="RDB02717.1"/>
    </source>
</evidence>
<dbReference type="RefSeq" id="WP_114464176.1">
    <property type="nucleotide sequence ID" value="NZ_QPIW01000037.1"/>
</dbReference>
<protein>
    <submittedName>
        <fullName evidence="1">Uncharacterized protein</fullName>
    </submittedName>
</protein>
<dbReference type="OrthoDB" id="964167at2"/>
<dbReference type="Proteomes" id="UP000253141">
    <property type="component" value="Unassembled WGS sequence"/>
</dbReference>
<evidence type="ECO:0000313" key="2">
    <source>
        <dbReference type="Proteomes" id="UP000253141"/>
    </source>
</evidence>
<accession>A0A369I2K6</accession>
<sequence length="106" mass="12870">MPNQERIEQLEAYKIKERFILDHWEDREVEPSSEHTIAQMRNEVLRFADFLIHQLRAQVPNLQERVQTYFTEWDNENFSQDETEFIVEVEYEAMRIAGIKIDDLLI</sequence>
<reference evidence="1 2" key="1">
    <citation type="submission" date="2018-07" db="EMBL/GenBank/DDBJ databases">
        <title>Genome analysis of Runella aurantiaca.</title>
        <authorList>
            <person name="Yang X."/>
        </authorList>
    </citation>
    <scope>NUCLEOTIDE SEQUENCE [LARGE SCALE GENOMIC DNA]</scope>
    <source>
        <strain evidence="1 2">YX9</strain>
    </source>
</reference>
<comment type="caution">
    <text evidence="1">The sequence shown here is derived from an EMBL/GenBank/DDBJ whole genome shotgun (WGS) entry which is preliminary data.</text>
</comment>